<organism evidence="2 3">
    <name type="scientific">Candidatus Roizmanbacteria bacterium RIFCSPLOWO2_01_FULL_37_16</name>
    <dbReference type="NCBI Taxonomy" id="1802058"/>
    <lineage>
        <taxon>Bacteria</taxon>
        <taxon>Candidatus Roizmaniibacteriota</taxon>
    </lineage>
</organism>
<proteinExistence type="predicted"/>
<evidence type="ECO:0008006" key="4">
    <source>
        <dbReference type="Google" id="ProtNLM"/>
    </source>
</evidence>
<keyword evidence="1" id="KW-0812">Transmembrane</keyword>
<feature type="transmembrane region" description="Helical" evidence="1">
    <location>
        <begin position="101"/>
        <end position="119"/>
    </location>
</feature>
<dbReference type="AlphaFoldDB" id="A0A1F7IJN8"/>
<keyword evidence="1" id="KW-1133">Transmembrane helix</keyword>
<evidence type="ECO:0000313" key="3">
    <source>
        <dbReference type="Proteomes" id="UP000178040"/>
    </source>
</evidence>
<sequence length="395" mass="46222">MGKSWGIVIIIISLVFLSTVVYRNKNLYTTKFDPSIFEKKYNQSQWVIPNSKNVISDEDLFTYVGYRYIKGLNPILINPETAHLGKYLIGLSIILFKNQRIMSLIVGFLSLLVLSHIVYYSTKSLIASSIAIFLTSINSLFSDQLIHAPQLDIFQLLFLLLFMIFFLIYKKTGIKLFLLSAGLSLGYFISSKFFLVSFIIMNLVLFIYYFIRKIDFKKIFVELAVLNIVSLLTYVFTYVAYFLYGGTFRGFLGVQKYIFIFYKSSRIEISKLLGSYLNLIFFNNWRYWTDGYPIIHYQYWSILWPVVFILGLISAIKFMKDKKARKDDLTVLLTSFLIVYNLFLFVTPIYPRYLLLLFVPLNIIIAIYFGKMLERVIPNLFRNLSRHSGLPRIRS</sequence>
<evidence type="ECO:0000256" key="1">
    <source>
        <dbReference type="SAM" id="Phobius"/>
    </source>
</evidence>
<feature type="transmembrane region" description="Helical" evidence="1">
    <location>
        <begin position="153"/>
        <end position="169"/>
    </location>
</feature>
<feature type="transmembrane region" description="Helical" evidence="1">
    <location>
        <begin position="328"/>
        <end position="347"/>
    </location>
</feature>
<feature type="transmembrane region" description="Helical" evidence="1">
    <location>
        <begin position="125"/>
        <end position="141"/>
    </location>
</feature>
<feature type="transmembrane region" description="Helical" evidence="1">
    <location>
        <begin position="6"/>
        <end position="22"/>
    </location>
</feature>
<accession>A0A1F7IJN8</accession>
<dbReference type="Proteomes" id="UP000178040">
    <property type="component" value="Unassembled WGS sequence"/>
</dbReference>
<feature type="transmembrane region" description="Helical" evidence="1">
    <location>
        <begin position="353"/>
        <end position="370"/>
    </location>
</feature>
<protein>
    <recommendedName>
        <fullName evidence="4">Glycosyltransferase RgtA/B/C/D-like domain-containing protein</fullName>
    </recommendedName>
</protein>
<dbReference type="EMBL" id="MGAI01000046">
    <property type="protein sequence ID" value="OGK43566.1"/>
    <property type="molecule type" value="Genomic_DNA"/>
</dbReference>
<name>A0A1F7IJN8_9BACT</name>
<gene>
    <name evidence="2" type="ORF">A3B40_05760</name>
</gene>
<keyword evidence="1" id="KW-0472">Membrane</keyword>
<reference evidence="2 3" key="1">
    <citation type="journal article" date="2016" name="Nat. Commun.">
        <title>Thousands of microbial genomes shed light on interconnected biogeochemical processes in an aquifer system.</title>
        <authorList>
            <person name="Anantharaman K."/>
            <person name="Brown C.T."/>
            <person name="Hug L.A."/>
            <person name="Sharon I."/>
            <person name="Castelle C.J."/>
            <person name="Probst A.J."/>
            <person name="Thomas B.C."/>
            <person name="Singh A."/>
            <person name="Wilkins M.J."/>
            <person name="Karaoz U."/>
            <person name="Brodie E.L."/>
            <person name="Williams K.H."/>
            <person name="Hubbard S.S."/>
            <person name="Banfield J.F."/>
        </authorList>
    </citation>
    <scope>NUCLEOTIDE SEQUENCE [LARGE SCALE GENOMIC DNA]</scope>
</reference>
<feature type="transmembrane region" description="Helical" evidence="1">
    <location>
        <begin position="189"/>
        <end position="211"/>
    </location>
</feature>
<evidence type="ECO:0000313" key="2">
    <source>
        <dbReference type="EMBL" id="OGK43566.1"/>
    </source>
</evidence>
<feature type="transmembrane region" description="Helical" evidence="1">
    <location>
        <begin position="297"/>
        <end position="316"/>
    </location>
</feature>
<feature type="transmembrane region" description="Helical" evidence="1">
    <location>
        <begin position="223"/>
        <end position="244"/>
    </location>
</feature>
<comment type="caution">
    <text evidence="2">The sequence shown here is derived from an EMBL/GenBank/DDBJ whole genome shotgun (WGS) entry which is preliminary data.</text>
</comment>